<dbReference type="Proteomes" id="UP000198878">
    <property type="component" value="Unassembled WGS sequence"/>
</dbReference>
<dbReference type="AlphaFoldDB" id="A0A1H5Q767"/>
<dbReference type="STRING" id="218821.SAMN05421837_1011169"/>
<name>A0A1H5Q767_9PSEU</name>
<reference evidence="2" key="1">
    <citation type="submission" date="2016-10" db="EMBL/GenBank/DDBJ databases">
        <authorList>
            <person name="Varghese N."/>
            <person name="Submissions S."/>
        </authorList>
    </citation>
    <scope>NUCLEOTIDE SEQUENCE [LARGE SCALE GENOMIC DNA]</scope>
    <source>
        <strain evidence="2">DSM 44654</strain>
    </source>
</reference>
<organism evidence="1 2">
    <name type="scientific">Amycolatopsis pretoriensis</name>
    <dbReference type="NCBI Taxonomy" id="218821"/>
    <lineage>
        <taxon>Bacteria</taxon>
        <taxon>Bacillati</taxon>
        <taxon>Actinomycetota</taxon>
        <taxon>Actinomycetes</taxon>
        <taxon>Pseudonocardiales</taxon>
        <taxon>Pseudonocardiaceae</taxon>
        <taxon>Amycolatopsis</taxon>
    </lineage>
</organism>
<dbReference type="RefSeq" id="WP_086685116.1">
    <property type="nucleotide sequence ID" value="NZ_FNUJ01000001.1"/>
</dbReference>
<sequence>MVIHSVPRRDAEGLAGVLRQAGVGGFGGAGGQAREVVVHGRFQDRRCGIRVARRIAFGFAAPLRPLLEPLLRRKLPADVEAEVRGAKRLLER</sequence>
<keyword evidence="2" id="KW-1185">Reference proteome</keyword>
<protein>
    <submittedName>
        <fullName evidence="1">Uncharacterized protein</fullName>
    </submittedName>
</protein>
<proteinExistence type="predicted"/>
<evidence type="ECO:0000313" key="2">
    <source>
        <dbReference type="Proteomes" id="UP000198878"/>
    </source>
</evidence>
<dbReference type="EMBL" id="FNUJ01000001">
    <property type="protein sequence ID" value="SEF21970.1"/>
    <property type="molecule type" value="Genomic_DNA"/>
</dbReference>
<evidence type="ECO:0000313" key="1">
    <source>
        <dbReference type="EMBL" id="SEF21970.1"/>
    </source>
</evidence>
<accession>A0A1H5Q767</accession>
<gene>
    <name evidence="1" type="ORF">SAMN05421837_1011169</name>
</gene>